<dbReference type="PRINTS" id="PR00474">
    <property type="entry name" value="GLU5KINASE"/>
</dbReference>
<protein>
    <recommendedName>
        <fullName evidence="9">Acetylglutamate kinase</fullName>
        <ecNumber evidence="9">2.7.2.8</ecNumber>
    </recommendedName>
    <alternativeName>
        <fullName evidence="9">N-acetyl-L-glutamate 5-phosphotransferase</fullName>
    </alternativeName>
    <alternativeName>
        <fullName evidence="9">NAG kinase</fullName>
        <shortName evidence="9">NAGK</shortName>
    </alternativeName>
</protein>
<dbReference type="Proteomes" id="UP000282654">
    <property type="component" value="Unassembled WGS sequence"/>
</dbReference>
<feature type="binding site" evidence="9">
    <location>
        <position position="190"/>
    </location>
    <ligand>
        <name>substrate</name>
    </ligand>
</feature>
<dbReference type="RefSeq" id="WP_123931527.1">
    <property type="nucleotide sequence ID" value="NZ_RKRE01000003.1"/>
</dbReference>
<keyword evidence="6 9" id="KW-0418">Kinase</keyword>
<dbReference type="GO" id="GO:0042450">
    <property type="term" value="P:L-arginine biosynthetic process via ornithine"/>
    <property type="evidence" value="ECO:0007669"/>
    <property type="project" value="UniProtKB-UniRule"/>
</dbReference>
<feature type="site" description="Transition state stabilizer" evidence="9">
    <location>
        <position position="30"/>
    </location>
</feature>
<evidence type="ECO:0000256" key="7">
    <source>
        <dbReference type="ARBA" id="ARBA00022840"/>
    </source>
</evidence>
<comment type="catalytic activity">
    <reaction evidence="8 9">
        <text>N-acetyl-L-glutamate + ATP = N-acetyl-L-glutamyl 5-phosphate + ADP</text>
        <dbReference type="Rhea" id="RHEA:14629"/>
        <dbReference type="ChEBI" id="CHEBI:30616"/>
        <dbReference type="ChEBI" id="CHEBI:44337"/>
        <dbReference type="ChEBI" id="CHEBI:57936"/>
        <dbReference type="ChEBI" id="CHEBI:456216"/>
        <dbReference type="EC" id="2.7.2.8"/>
    </reaction>
</comment>
<evidence type="ECO:0000313" key="12">
    <source>
        <dbReference type="Proteomes" id="UP000282654"/>
    </source>
</evidence>
<dbReference type="PANTHER" id="PTHR23342:SF0">
    <property type="entry name" value="N-ACETYLGLUTAMATE SYNTHASE, MITOCHONDRIAL"/>
    <property type="match status" value="1"/>
</dbReference>
<comment type="caution">
    <text evidence="11">The sequence shown here is derived from an EMBL/GenBank/DDBJ whole genome shotgun (WGS) entry which is preliminary data.</text>
</comment>
<evidence type="ECO:0000256" key="2">
    <source>
        <dbReference type="ARBA" id="ARBA00022571"/>
    </source>
</evidence>
<feature type="binding site" evidence="9">
    <location>
        <position position="87"/>
    </location>
    <ligand>
        <name>substrate</name>
    </ligand>
</feature>
<dbReference type="HAMAP" id="MF_00082">
    <property type="entry name" value="ArgB"/>
    <property type="match status" value="1"/>
</dbReference>
<gene>
    <name evidence="9" type="primary">argB</name>
    <name evidence="11" type="ORF">EDD75_1974</name>
</gene>
<comment type="subcellular location">
    <subcellularLocation>
        <location evidence="9">Cytoplasm</location>
    </subcellularLocation>
</comment>
<dbReference type="InterPro" id="IPR001057">
    <property type="entry name" value="Glu/AcGlu_kinase"/>
</dbReference>
<dbReference type="UniPathway" id="UPA00068">
    <property type="reaction ID" value="UER00107"/>
</dbReference>
<evidence type="ECO:0000256" key="5">
    <source>
        <dbReference type="ARBA" id="ARBA00022741"/>
    </source>
</evidence>
<keyword evidence="5 9" id="KW-0547">Nucleotide-binding</keyword>
<comment type="similarity">
    <text evidence="9">Belongs to the acetylglutamate kinase family. ArgB subfamily.</text>
</comment>
<evidence type="ECO:0000256" key="8">
    <source>
        <dbReference type="ARBA" id="ARBA00048141"/>
    </source>
</evidence>
<sequence length="295" mass="31182">MVLTAQEKAGILVEALPYIKKFYGKIIVVKYGGHAMLNCELKRAVMTDLVLMKYVGMHPVVVHGGGPDISKMLKRLGKETSFVNGLRVTDAETMEVVEMVLGRLNKEITALINRLGGRAVGLCGKDANLVMAAKKPGKVRLADGSEVEQDLGFVGRVTQVNPDLLLSVIQQGYIPVVAPIGLGPDGEGYNINADTVAGKIAEALGADKLIILTDVEGILSDPADKGSVISVLRVDDIPELVASGKISGGMIPKLECCAAAIKGGVKRAHILDGRVLHAILLEVFTDEGIGTMVLP</sequence>
<dbReference type="PIRSF" id="PIRSF000728">
    <property type="entry name" value="NAGK"/>
    <property type="match status" value="1"/>
</dbReference>
<proteinExistence type="inferred from homology"/>
<keyword evidence="7 9" id="KW-0067">ATP-binding</keyword>
<keyword evidence="3 9" id="KW-0028">Amino-acid biosynthesis</keyword>
<feature type="site" description="Transition state stabilizer" evidence="9">
    <location>
        <position position="253"/>
    </location>
</feature>
<reference evidence="11 12" key="1">
    <citation type="submission" date="2018-11" db="EMBL/GenBank/DDBJ databases">
        <title>Genomic Encyclopedia of Type Strains, Phase IV (KMG-IV): sequencing the most valuable type-strain genomes for metagenomic binning, comparative biology and taxonomic classification.</title>
        <authorList>
            <person name="Goeker M."/>
        </authorList>
    </citation>
    <scope>NUCLEOTIDE SEQUENCE [LARGE SCALE GENOMIC DNA]</scope>
    <source>
        <strain evidence="11 12">DSM 102936</strain>
    </source>
</reference>
<dbReference type="CDD" id="cd04250">
    <property type="entry name" value="AAK_NAGK-C"/>
    <property type="match status" value="1"/>
</dbReference>
<dbReference type="GO" id="GO:0005737">
    <property type="term" value="C:cytoplasm"/>
    <property type="evidence" value="ECO:0007669"/>
    <property type="project" value="UniProtKB-SubCell"/>
</dbReference>
<feature type="binding site" evidence="9">
    <location>
        <begin position="65"/>
        <end position="66"/>
    </location>
    <ligand>
        <name>substrate</name>
    </ligand>
</feature>
<dbReference type="FunFam" id="3.40.1160.10:FF:000004">
    <property type="entry name" value="Acetylglutamate kinase"/>
    <property type="match status" value="1"/>
</dbReference>
<dbReference type="InterPro" id="IPR037528">
    <property type="entry name" value="ArgB"/>
</dbReference>
<evidence type="ECO:0000256" key="6">
    <source>
        <dbReference type="ARBA" id="ARBA00022777"/>
    </source>
</evidence>
<dbReference type="Pfam" id="PF00696">
    <property type="entry name" value="AA_kinase"/>
    <property type="match status" value="1"/>
</dbReference>
<evidence type="ECO:0000256" key="3">
    <source>
        <dbReference type="ARBA" id="ARBA00022605"/>
    </source>
</evidence>
<name>A0A3N5BFN0_9THEO</name>
<keyword evidence="12" id="KW-1185">Reference proteome</keyword>
<evidence type="ECO:0000259" key="10">
    <source>
        <dbReference type="Pfam" id="PF00696"/>
    </source>
</evidence>
<dbReference type="EC" id="2.7.2.8" evidence="9"/>
<accession>A0A3N5BFN0</accession>
<evidence type="ECO:0000256" key="1">
    <source>
        <dbReference type="ARBA" id="ARBA00004828"/>
    </source>
</evidence>
<keyword evidence="4 9" id="KW-0808">Transferase</keyword>
<dbReference type="Gene3D" id="3.40.1160.10">
    <property type="entry name" value="Acetylglutamate kinase-like"/>
    <property type="match status" value="1"/>
</dbReference>
<dbReference type="InterPro" id="IPR004662">
    <property type="entry name" value="AcgluKinase_fam"/>
</dbReference>
<dbReference type="AlphaFoldDB" id="A0A3N5BFN0"/>
<dbReference type="PANTHER" id="PTHR23342">
    <property type="entry name" value="N-ACETYLGLUTAMATE SYNTHASE"/>
    <property type="match status" value="1"/>
</dbReference>
<keyword evidence="9" id="KW-0963">Cytoplasm</keyword>
<dbReference type="InterPro" id="IPR036393">
    <property type="entry name" value="AceGlu_kinase-like_sf"/>
</dbReference>
<feature type="domain" description="Aspartate/glutamate/uridylate kinase" evidence="10">
    <location>
        <begin position="25"/>
        <end position="272"/>
    </location>
</feature>
<evidence type="ECO:0000256" key="9">
    <source>
        <dbReference type="HAMAP-Rule" id="MF_00082"/>
    </source>
</evidence>
<keyword evidence="2 9" id="KW-0055">Arginine biosynthesis</keyword>
<dbReference type="InterPro" id="IPR041727">
    <property type="entry name" value="NAGK-C"/>
</dbReference>
<organism evidence="11 12">
    <name type="scientific">Thermodesulfitimonas autotrophica</name>
    <dbReference type="NCBI Taxonomy" id="1894989"/>
    <lineage>
        <taxon>Bacteria</taxon>
        <taxon>Bacillati</taxon>
        <taxon>Bacillota</taxon>
        <taxon>Clostridia</taxon>
        <taxon>Thermoanaerobacterales</taxon>
        <taxon>Thermoanaerobacteraceae</taxon>
        <taxon>Thermodesulfitimonas</taxon>
    </lineage>
</organism>
<dbReference type="InterPro" id="IPR001048">
    <property type="entry name" value="Asp/Glu/Uridylate_kinase"/>
</dbReference>
<comment type="pathway">
    <text evidence="1 9">Amino-acid biosynthesis; L-arginine biosynthesis; N(2)-acetyl-L-ornithine from L-glutamate: step 2/4.</text>
</comment>
<dbReference type="OrthoDB" id="9803155at2"/>
<dbReference type="SUPFAM" id="SSF53633">
    <property type="entry name" value="Carbamate kinase-like"/>
    <property type="match status" value="1"/>
</dbReference>
<evidence type="ECO:0000313" key="11">
    <source>
        <dbReference type="EMBL" id="RPF42861.1"/>
    </source>
</evidence>
<comment type="function">
    <text evidence="9">Catalyzes the ATP-dependent phosphorylation of N-acetyl-L-glutamate.</text>
</comment>
<evidence type="ECO:0000256" key="4">
    <source>
        <dbReference type="ARBA" id="ARBA00022679"/>
    </source>
</evidence>
<dbReference type="GO" id="GO:0003991">
    <property type="term" value="F:acetylglutamate kinase activity"/>
    <property type="evidence" value="ECO:0007669"/>
    <property type="project" value="UniProtKB-UniRule"/>
</dbReference>
<dbReference type="NCBIfam" id="TIGR00761">
    <property type="entry name" value="argB"/>
    <property type="match status" value="1"/>
</dbReference>
<dbReference type="EMBL" id="RKRE01000003">
    <property type="protein sequence ID" value="RPF42861.1"/>
    <property type="molecule type" value="Genomic_DNA"/>
</dbReference>
<dbReference type="GO" id="GO:0005524">
    <property type="term" value="F:ATP binding"/>
    <property type="evidence" value="ECO:0007669"/>
    <property type="project" value="UniProtKB-UniRule"/>
</dbReference>